<dbReference type="Proteomes" id="UP001370490">
    <property type="component" value="Unassembled WGS sequence"/>
</dbReference>
<dbReference type="GO" id="GO:0043295">
    <property type="term" value="F:glutathione binding"/>
    <property type="evidence" value="ECO:0007669"/>
    <property type="project" value="TreeGrafter"/>
</dbReference>
<comment type="caution">
    <text evidence="5">The sequence shown here is derived from an EMBL/GenBank/DDBJ whole genome shotgun (WGS) entry which is preliminary data.</text>
</comment>
<dbReference type="EMBL" id="JBAMMX010000005">
    <property type="protein sequence ID" value="KAK6940962.1"/>
    <property type="molecule type" value="Genomic_DNA"/>
</dbReference>
<protein>
    <recommendedName>
        <fullName evidence="1">glutathione transferase</fullName>
        <ecNumber evidence="1">2.5.1.18</ecNumber>
    </recommendedName>
</protein>
<dbReference type="PANTHER" id="PTHR43900">
    <property type="entry name" value="GLUTATHIONE S-TRANSFERASE RHO"/>
    <property type="match status" value="1"/>
</dbReference>
<name>A0AAN8W844_9MAGN</name>
<evidence type="ECO:0000256" key="1">
    <source>
        <dbReference type="ARBA" id="ARBA00012452"/>
    </source>
</evidence>
<evidence type="ECO:0000256" key="2">
    <source>
        <dbReference type="ARBA" id="ARBA00022679"/>
    </source>
</evidence>
<keyword evidence="6" id="KW-1185">Reference proteome</keyword>
<evidence type="ECO:0000313" key="6">
    <source>
        <dbReference type="Proteomes" id="UP001370490"/>
    </source>
</evidence>
<dbReference type="PANTHER" id="PTHR43900:SF56">
    <property type="entry name" value="GLUTATHIONE TRANSFERASE"/>
    <property type="match status" value="1"/>
</dbReference>
<feature type="domain" description="Glutathione S-transferase C-terminal" evidence="4">
    <location>
        <begin position="33"/>
        <end position="86"/>
    </location>
</feature>
<dbReference type="InterPro" id="IPR036282">
    <property type="entry name" value="Glutathione-S-Trfase_C_sf"/>
</dbReference>
<evidence type="ECO:0000313" key="5">
    <source>
        <dbReference type="EMBL" id="KAK6940962.1"/>
    </source>
</evidence>
<dbReference type="InterPro" id="IPR004046">
    <property type="entry name" value="GST_C"/>
</dbReference>
<evidence type="ECO:0000256" key="3">
    <source>
        <dbReference type="ARBA" id="ARBA00047960"/>
    </source>
</evidence>
<dbReference type="EC" id="2.5.1.18" evidence="1"/>
<dbReference type="Pfam" id="PF00043">
    <property type="entry name" value="GST_C"/>
    <property type="match status" value="1"/>
</dbReference>
<gene>
    <name evidence="5" type="ORF">RJ641_030493</name>
</gene>
<proteinExistence type="predicted"/>
<reference evidence="5 6" key="1">
    <citation type="submission" date="2023-12" db="EMBL/GenBank/DDBJ databases">
        <title>A high-quality genome assembly for Dillenia turbinata (Dilleniales).</title>
        <authorList>
            <person name="Chanderbali A."/>
        </authorList>
    </citation>
    <scope>NUCLEOTIDE SEQUENCE [LARGE SCALE GENOMIC DNA]</scope>
    <source>
        <strain evidence="5">LSX21</strain>
        <tissue evidence="5">Leaf</tissue>
    </source>
</reference>
<accession>A0AAN8W844</accession>
<evidence type="ECO:0000259" key="4">
    <source>
        <dbReference type="Pfam" id="PF00043"/>
    </source>
</evidence>
<comment type="catalytic activity">
    <reaction evidence="3">
        <text>RX + glutathione = an S-substituted glutathione + a halide anion + H(+)</text>
        <dbReference type="Rhea" id="RHEA:16437"/>
        <dbReference type="ChEBI" id="CHEBI:15378"/>
        <dbReference type="ChEBI" id="CHEBI:16042"/>
        <dbReference type="ChEBI" id="CHEBI:17792"/>
        <dbReference type="ChEBI" id="CHEBI:57925"/>
        <dbReference type="ChEBI" id="CHEBI:90779"/>
        <dbReference type="EC" id="2.5.1.18"/>
    </reaction>
</comment>
<keyword evidence="2" id="KW-0808">Transferase</keyword>
<dbReference type="Gene3D" id="1.20.1050.10">
    <property type="match status" value="1"/>
</dbReference>
<dbReference type="SUPFAM" id="SSF47616">
    <property type="entry name" value="GST C-terminal domain-like"/>
    <property type="match status" value="1"/>
</dbReference>
<dbReference type="GO" id="GO:0005737">
    <property type="term" value="C:cytoplasm"/>
    <property type="evidence" value="ECO:0007669"/>
    <property type="project" value="TreeGrafter"/>
</dbReference>
<dbReference type="GO" id="GO:0004364">
    <property type="term" value="F:glutathione transferase activity"/>
    <property type="evidence" value="ECO:0007669"/>
    <property type="project" value="UniProtKB-EC"/>
</dbReference>
<sequence length="108" mass="12365">MELICFDSRMRAIVANWINVEDRRFEAPSAGDLATEYLVKPKKEHKPEQAMVGDAEAKMAEVLRVYKGQLTKHKYIAMDKYTIADVPRLPDLKNSINTSSSSSRFFVR</sequence>
<dbReference type="GO" id="GO:0006749">
    <property type="term" value="P:glutathione metabolic process"/>
    <property type="evidence" value="ECO:0007669"/>
    <property type="project" value="TreeGrafter"/>
</dbReference>
<dbReference type="AlphaFoldDB" id="A0AAN8W844"/>
<organism evidence="5 6">
    <name type="scientific">Dillenia turbinata</name>
    <dbReference type="NCBI Taxonomy" id="194707"/>
    <lineage>
        <taxon>Eukaryota</taxon>
        <taxon>Viridiplantae</taxon>
        <taxon>Streptophyta</taxon>
        <taxon>Embryophyta</taxon>
        <taxon>Tracheophyta</taxon>
        <taxon>Spermatophyta</taxon>
        <taxon>Magnoliopsida</taxon>
        <taxon>eudicotyledons</taxon>
        <taxon>Gunneridae</taxon>
        <taxon>Pentapetalae</taxon>
        <taxon>Dilleniales</taxon>
        <taxon>Dilleniaceae</taxon>
        <taxon>Dillenia</taxon>
    </lineage>
</organism>